<dbReference type="EMBL" id="MU858147">
    <property type="protein sequence ID" value="KAK4211507.1"/>
    <property type="molecule type" value="Genomic_DNA"/>
</dbReference>
<comment type="caution">
    <text evidence="2">The sequence shown here is derived from an EMBL/GenBank/DDBJ whole genome shotgun (WGS) entry which is preliminary data.</text>
</comment>
<organism evidence="2 3">
    <name type="scientific">Rhypophila decipiens</name>
    <dbReference type="NCBI Taxonomy" id="261697"/>
    <lineage>
        <taxon>Eukaryota</taxon>
        <taxon>Fungi</taxon>
        <taxon>Dikarya</taxon>
        <taxon>Ascomycota</taxon>
        <taxon>Pezizomycotina</taxon>
        <taxon>Sordariomycetes</taxon>
        <taxon>Sordariomycetidae</taxon>
        <taxon>Sordariales</taxon>
        <taxon>Naviculisporaceae</taxon>
        <taxon>Rhypophila</taxon>
    </lineage>
</organism>
<keyword evidence="3" id="KW-1185">Reference proteome</keyword>
<feature type="signal peptide" evidence="1">
    <location>
        <begin position="1"/>
        <end position="19"/>
    </location>
</feature>
<reference evidence="2" key="2">
    <citation type="submission" date="2023-05" db="EMBL/GenBank/DDBJ databases">
        <authorList>
            <consortium name="Lawrence Berkeley National Laboratory"/>
            <person name="Steindorff A."/>
            <person name="Hensen N."/>
            <person name="Bonometti L."/>
            <person name="Westerberg I."/>
            <person name="Brannstrom I.O."/>
            <person name="Guillou S."/>
            <person name="Cros-Aarteil S."/>
            <person name="Calhoun S."/>
            <person name="Haridas S."/>
            <person name="Kuo A."/>
            <person name="Mondo S."/>
            <person name="Pangilinan J."/>
            <person name="Riley R."/>
            <person name="Labutti K."/>
            <person name="Andreopoulos B."/>
            <person name="Lipzen A."/>
            <person name="Chen C."/>
            <person name="Yanf M."/>
            <person name="Daum C."/>
            <person name="Ng V."/>
            <person name="Clum A."/>
            <person name="Ohm R."/>
            <person name="Martin F."/>
            <person name="Silar P."/>
            <person name="Natvig D."/>
            <person name="Lalanne C."/>
            <person name="Gautier V."/>
            <person name="Ament-Velasquez S.L."/>
            <person name="Kruys A."/>
            <person name="Hutchinson M.I."/>
            <person name="Powell A.J."/>
            <person name="Barry K."/>
            <person name="Miller A.N."/>
            <person name="Grigoriev I.V."/>
            <person name="Debuchy R."/>
            <person name="Gladieux P."/>
            <person name="Thoren M.H."/>
            <person name="Johannesson H."/>
        </authorList>
    </citation>
    <scope>NUCLEOTIDE SEQUENCE</scope>
    <source>
        <strain evidence="2">PSN293</strain>
    </source>
</reference>
<reference evidence="2" key="1">
    <citation type="journal article" date="2023" name="Mol. Phylogenet. Evol.">
        <title>Genome-scale phylogeny and comparative genomics of the fungal order Sordariales.</title>
        <authorList>
            <person name="Hensen N."/>
            <person name="Bonometti L."/>
            <person name="Westerberg I."/>
            <person name="Brannstrom I.O."/>
            <person name="Guillou S."/>
            <person name="Cros-Aarteil S."/>
            <person name="Calhoun S."/>
            <person name="Haridas S."/>
            <person name="Kuo A."/>
            <person name="Mondo S."/>
            <person name="Pangilinan J."/>
            <person name="Riley R."/>
            <person name="LaButti K."/>
            <person name="Andreopoulos B."/>
            <person name="Lipzen A."/>
            <person name="Chen C."/>
            <person name="Yan M."/>
            <person name="Daum C."/>
            <person name="Ng V."/>
            <person name="Clum A."/>
            <person name="Steindorff A."/>
            <person name="Ohm R.A."/>
            <person name="Martin F."/>
            <person name="Silar P."/>
            <person name="Natvig D.O."/>
            <person name="Lalanne C."/>
            <person name="Gautier V."/>
            <person name="Ament-Velasquez S.L."/>
            <person name="Kruys A."/>
            <person name="Hutchinson M.I."/>
            <person name="Powell A.J."/>
            <person name="Barry K."/>
            <person name="Miller A.N."/>
            <person name="Grigoriev I.V."/>
            <person name="Debuchy R."/>
            <person name="Gladieux P."/>
            <person name="Hiltunen Thoren M."/>
            <person name="Johannesson H."/>
        </authorList>
    </citation>
    <scope>NUCLEOTIDE SEQUENCE</scope>
    <source>
        <strain evidence="2">PSN293</strain>
    </source>
</reference>
<name>A0AAN7B663_9PEZI</name>
<keyword evidence="1" id="KW-0732">Signal</keyword>
<accession>A0AAN7B663</accession>
<protein>
    <submittedName>
        <fullName evidence="2">Uncharacterized protein</fullName>
    </submittedName>
</protein>
<dbReference type="Pfam" id="PF17615">
    <property type="entry name" value="C166"/>
    <property type="match status" value="1"/>
</dbReference>
<evidence type="ECO:0000313" key="2">
    <source>
        <dbReference type="EMBL" id="KAK4211507.1"/>
    </source>
</evidence>
<proteinExistence type="predicted"/>
<dbReference type="AlphaFoldDB" id="A0AAN7B663"/>
<sequence>MVSLRTLATAVLAVPLVSALTASQIVQNIRTLTTKSQALQAPAQSISIINGPLIIIGQGPFPILIAGFTDIVSTATVAIAAMTEDRDTIADVPGAKAIADAFREFVRVHQALLNILIGKAGLLNPLPIVGQPIATILRQIESVVDTIAYGLIDIISPADERRMITSDSNSLHGTIEVSIKAYEGVDVGNLDLGNVGVGKKAKRAFVA</sequence>
<evidence type="ECO:0000256" key="1">
    <source>
        <dbReference type="SAM" id="SignalP"/>
    </source>
</evidence>
<dbReference type="Proteomes" id="UP001301769">
    <property type="component" value="Unassembled WGS sequence"/>
</dbReference>
<evidence type="ECO:0000313" key="3">
    <source>
        <dbReference type="Proteomes" id="UP001301769"/>
    </source>
</evidence>
<gene>
    <name evidence="2" type="ORF">QBC37DRAFT_484544</name>
</gene>
<feature type="chain" id="PRO_5042977703" evidence="1">
    <location>
        <begin position="20"/>
        <end position="207"/>
    </location>
</feature>